<protein>
    <submittedName>
        <fullName evidence="2">Helix-turn-helix domain-containing protein</fullName>
    </submittedName>
</protein>
<evidence type="ECO:0000313" key="2">
    <source>
        <dbReference type="EMBL" id="MCD2198286.1"/>
    </source>
</evidence>
<dbReference type="CDD" id="cd00093">
    <property type="entry name" value="HTH_XRE"/>
    <property type="match status" value="1"/>
</dbReference>
<dbReference type="InterPro" id="IPR041413">
    <property type="entry name" value="MLTR_LBD"/>
</dbReference>
<dbReference type="Pfam" id="PF13560">
    <property type="entry name" value="HTH_31"/>
    <property type="match status" value="1"/>
</dbReference>
<dbReference type="EMBL" id="JAJNDB010000018">
    <property type="protein sequence ID" value="MCD2198286.1"/>
    <property type="molecule type" value="Genomic_DNA"/>
</dbReference>
<accession>A0ABS8PJ32</accession>
<gene>
    <name evidence="2" type="ORF">LQ327_33475</name>
</gene>
<keyword evidence="3" id="KW-1185">Reference proteome</keyword>
<dbReference type="PANTHER" id="PTHR35010">
    <property type="entry name" value="BLL4672 PROTEIN-RELATED"/>
    <property type="match status" value="1"/>
</dbReference>
<dbReference type="Gene3D" id="3.30.450.180">
    <property type="match status" value="1"/>
</dbReference>
<reference evidence="2 3" key="1">
    <citation type="submission" date="2021-11" db="EMBL/GenBank/DDBJ databases">
        <title>Draft genome sequence of Actinomycetospora sp. SF1 isolated from the rhizosphere soil.</title>
        <authorList>
            <person name="Duangmal K."/>
            <person name="Chantavorakit T."/>
        </authorList>
    </citation>
    <scope>NUCLEOTIDE SEQUENCE [LARGE SCALE GENOMIC DNA]</scope>
    <source>
        <strain evidence="2 3">TBRC 5722</strain>
    </source>
</reference>
<proteinExistence type="predicted"/>
<dbReference type="InterPro" id="IPR010982">
    <property type="entry name" value="Lambda_DNA-bd_dom_sf"/>
</dbReference>
<dbReference type="Gene3D" id="1.10.260.40">
    <property type="entry name" value="lambda repressor-like DNA-binding domains"/>
    <property type="match status" value="1"/>
</dbReference>
<name>A0ABS8PJ32_9PSEU</name>
<comment type="caution">
    <text evidence="2">The sequence shown here is derived from an EMBL/GenBank/DDBJ whole genome shotgun (WGS) entry which is preliminary data.</text>
</comment>
<dbReference type="Proteomes" id="UP001199469">
    <property type="component" value="Unassembled WGS sequence"/>
</dbReference>
<organism evidence="2 3">
    <name type="scientific">Actinomycetospora endophytica</name>
    <dbReference type="NCBI Taxonomy" id="2291215"/>
    <lineage>
        <taxon>Bacteria</taxon>
        <taxon>Bacillati</taxon>
        <taxon>Actinomycetota</taxon>
        <taxon>Actinomycetes</taxon>
        <taxon>Pseudonocardiales</taxon>
        <taxon>Pseudonocardiaceae</taxon>
        <taxon>Actinomycetospora</taxon>
    </lineage>
</organism>
<sequence>MVEPVLGAYLRARRELVSPAAVGLPDTGGRRTPGLRREEVATLAGISVDYYLRLEKGRDTNESRAFDVLAANDPARALSPAIRPGANRLRAMFLDEAERALRPDWDVEAGAMVAEFRASVGTDLTDPRVVALTEELSAASAAFRVAWQRHDVDLLTGAVTRWNHPTGRFPLSVATRP</sequence>
<evidence type="ECO:0000313" key="3">
    <source>
        <dbReference type="Proteomes" id="UP001199469"/>
    </source>
</evidence>
<feature type="domain" description="MmyB-like transcription regulator ligand binding" evidence="1">
    <location>
        <begin position="64"/>
        <end position="171"/>
    </location>
</feature>
<dbReference type="RefSeq" id="WP_230741111.1">
    <property type="nucleotide sequence ID" value="NZ_JAJNDB010000018.1"/>
</dbReference>
<dbReference type="Pfam" id="PF17765">
    <property type="entry name" value="MLTR_LBD"/>
    <property type="match status" value="1"/>
</dbReference>
<dbReference type="InterPro" id="IPR001387">
    <property type="entry name" value="Cro/C1-type_HTH"/>
</dbReference>
<evidence type="ECO:0000259" key="1">
    <source>
        <dbReference type="Pfam" id="PF17765"/>
    </source>
</evidence>
<dbReference type="PANTHER" id="PTHR35010:SF2">
    <property type="entry name" value="BLL4672 PROTEIN"/>
    <property type="match status" value="1"/>
</dbReference>